<gene>
    <name evidence="2" type="ORF">M72_27311</name>
</gene>
<keyword evidence="3" id="KW-1185">Reference proteome</keyword>
<dbReference type="PANTHER" id="PTHR39639:SF1">
    <property type="entry name" value="DUF262 DOMAIN-CONTAINING PROTEIN"/>
    <property type="match status" value="1"/>
</dbReference>
<evidence type="ECO:0000313" key="3">
    <source>
        <dbReference type="Proteomes" id="UP000049979"/>
    </source>
</evidence>
<evidence type="ECO:0000259" key="1">
    <source>
        <dbReference type="Pfam" id="PF03235"/>
    </source>
</evidence>
<name>A0A0M6WJG7_9FIRM</name>
<dbReference type="InterPro" id="IPR004919">
    <property type="entry name" value="GmrSD_N"/>
</dbReference>
<accession>A0A0M6WJG7</accession>
<reference evidence="3" key="1">
    <citation type="submission" date="2015-05" db="EMBL/GenBank/DDBJ databases">
        <authorList>
            <consortium name="Pathogen Informatics"/>
        </authorList>
    </citation>
    <scope>NUCLEOTIDE SEQUENCE [LARGE SCALE GENOMIC DNA]</scope>
    <source>
        <strain evidence="3">M72</strain>
    </source>
</reference>
<proteinExistence type="predicted"/>
<evidence type="ECO:0000313" key="2">
    <source>
        <dbReference type="EMBL" id="CRL36874.1"/>
    </source>
</evidence>
<dbReference type="PANTHER" id="PTHR39639">
    <property type="entry name" value="CHROMOSOME 16, WHOLE GENOME SHOTGUN SEQUENCE"/>
    <property type="match status" value="1"/>
</dbReference>
<dbReference type="RefSeq" id="WP_055067609.1">
    <property type="nucleotide sequence ID" value="NZ_CP173697.1"/>
</dbReference>
<organism evidence="2 3">
    <name type="scientific">Roseburia faecis</name>
    <dbReference type="NCBI Taxonomy" id="301302"/>
    <lineage>
        <taxon>Bacteria</taxon>
        <taxon>Bacillati</taxon>
        <taxon>Bacillota</taxon>
        <taxon>Clostridia</taxon>
        <taxon>Lachnospirales</taxon>
        <taxon>Lachnospiraceae</taxon>
        <taxon>Roseburia</taxon>
    </lineage>
</organism>
<dbReference type="AlphaFoldDB" id="A0A0M6WJG7"/>
<dbReference type="OrthoDB" id="9770340at2"/>
<dbReference type="Proteomes" id="UP000049979">
    <property type="component" value="Unassembled WGS sequence"/>
</dbReference>
<dbReference type="EMBL" id="CVRR01000014">
    <property type="protein sequence ID" value="CRL36874.1"/>
    <property type="molecule type" value="Genomic_DNA"/>
</dbReference>
<feature type="domain" description="GmrSD restriction endonucleases N-terminal" evidence="1">
    <location>
        <begin position="44"/>
        <end position="220"/>
    </location>
</feature>
<sequence>MKEEKETVYDEAIETAKDIEVVENVMIQTATTQLSFSSLMFGLERGDYVIPDFQRMYHWTEEQAEQLAISLVRGMPIPPIYGYRNAEQQVVILDGQQRVLSLYFYYIGKFLGKKRNAFIDVRKANDGSIKFRDYLESCDLKEKKYQMESEGKNGKTQIIDITYQNISDRVKRKIDFSPITLVEINVDSKEYKERTLHKIFANLNIGGTPLSSQELRNGIYGCKFYEMLYDINDNSKKWRILYNNKITEVNKESKDVETLLRMCAFDYYIKGTDNQFELTGYKGKISTLLDSFSERAREFSDNQIEGYRLKLLEFIDSIEKVSGKNKGVALASFFVAWNRLKEKPFITREKYDAIVGSDAYKETNNSGTSARSEIEKRIRCVYEQLSQNG</sequence>
<dbReference type="Pfam" id="PF03235">
    <property type="entry name" value="GmrSD_N"/>
    <property type="match status" value="1"/>
</dbReference>
<protein>
    <recommendedName>
        <fullName evidence="1">GmrSD restriction endonucleases N-terminal domain-containing protein</fullName>
    </recommendedName>
</protein>